<dbReference type="NCBIfam" id="NF033611">
    <property type="entry name" value="SAVED"/>
    <property type="match status" value="1"/>
</dbReference>
<evidence type="ECO:0000259" key="2">
    <source>
        <dbReference type="Pfam" id="PF18145"/>
    </source>
</evidence>
<evidence type="ECO:0000313" key="3">
    <source>
        <dbReference type="EMBL" id="MDQ0341192.1"/>
    </source>
</evidence>
<dbReference type="InterPro" id="IPR040836">
    <property type="entry name" value="SAVED"/>
</dbReference>
<gene>
    <name evidence="3" type="ORF">J2S00_004036</name>
</gene>
<evidence type="ECO:0000256" key="1">
    <source>
        <dbReference type="SAM" id="Phobius"/>
    </source>
</evidence>
<proteinExistence type="predicted"/>
<feature type="transmembrane region" description="Helical" evidence="1">
    <location>
        <begin position="6"/>
        <end position="22"/>
    </location>
</feature>
<protein>
    <recommendedName>
        <fullName evidence="2">SMODS-associated and fused to various effectors domain-containing protein</fullName>
    </recommendedName>
</protein>
<organism evidence="3 4">
    <name type="scientific">Caldalkalibacillus uzonensis</name>
    <dbReference type="NCBI Taxonomy" id="353224"/>
    <lineage>
        <taxon>Bacteria</taxon>
        <taxon>Bacillati</taxon>
        <taxon>Bacillota</taxon>
        <taxon>Bacilli</taxon>
        <taxon>Bacillales</taxon>
        <taxon>Bacillaceae</taxon>
        <taxon>Caldalkalibacillus</taxon>
    </lineage>
</organism>
<keyword evidence="1" id="KW-0812">Transmembrane</keyword>
<dbReference type="Proteomes" id="UP001232445">
    <property type="component" value="Unassembled WGS sequence"/>
</dbReference>
<sequence>MSLLILVLPVLTSFIYTIWFFIKQKNTMGFGAFIFTSGLGLITSCFSIITNFFITTFSINMPPTWLQFTFGVILMIIGCYIFRLQFVERYILNINGFNKDALVSNHYKSLKLDRLSFKEVVINFRAFVEGKKEITEYISDCLVDMIQSEVNTFKEISRDRKTAYTGIAPIPFVMIAGKAFQSGDLQDYYELIHGTSKYMKLKRGLLKRHPKLHLETNFEDPQFDLAEEIVLCIELKSKISDLDIGQFNCPAIRLSLKEPDNLAIKTKAQLYEYRKQVIDLFAKLHNEFPKIKKVHLVCASQSCLPFEIALSLNDTHHPIVISYHYQKDNNGVNYPWGIIINGSNAGQFVQVKKVSEENEILQHSV</sequence>
<evidence type="ECO:0000313" key="4">
    <source>
        <dbReference type="Proteomes" id="UP001232445"/>
    </source>
</evidence>
<reference evidence="3 4" key="1">
    <citation type="submission" date="2023-07" db="EMBL/GenBank/DDBJ databases">
        <title>Genomic Encyclopedia of Type Strains, Phase IV (KMG-IV): sequencing the most valuable type-strain genomes for metagenomic binning, comparative biology and taxonomic classification.</title>
        <authorList>
            <person name="Goeker M."/>
        </authorList>
    </citation>
    <scope>NUCLEOTIDE SEQUENCE [LARGE SCALE GENOMIC DNA]</scope>
    <source>
        <strain evidence="3 4">DSM 17740</strain>
    </source>
</reference>
<feature type="transmembrane region" description="Helical" evidence="1">
    <location>
        <begin position="29"/>
        <end position="53"/>
    </location>
</feature>
<dbReference type="Pfam" id="PF18145">
    <property type="entry name" value="SAVED"/>
    <property type="match status" value="1"/>
</dbReference>
<comment type="caution">
    <text evidence="3">The sequence shown here is derived from an EMBL/GenBank/DDBJ whole genome shotgun (WGS) entry which is preliminary data.</text>
</comment>
<keyword evidence="1" id="KW-1133">Transmembrane helix</keyword>
<name>A0ABU0CYG1_9BACI</name>
<dbReference type="RefSeq" id="WP_307344003.1">
    <property type="nucleotide sequence ID" value="NZ_JAUSUQ010000043.1"/>
</dbReference>
<feature type="transmembrane region" description="Helical" evidence="1">
    <location>
        <begin position="65"/>
        <end position="82"/>
    </location>
</feature>
<dbReference type="EMBL" id="JAUSUQ010000043">
    <property type="protein sequence ID" value="MDQ0341192.1"/>
    <property type="molecule type" value="Genomic_DNA"/>
</dbReference>
<feature type="domain" description="SMODS-associated and fused to various effectors" evidence="2">
    <location>
        <begin position="150"/>
        <end position="340"/>
    </location>
</feature>
<keyword evidence="4" id="KW-1185">Reference proteome</keyword>
<keyword evidence="1" id="KW-0472">Membrane</keyword>
<accession>A0ABU0CYG1</accession>